<proteinExistence type="predicted"/>
<evidence type="ECO:0000313" key="1">
    <source>
        <dbReference type="EMBL" id="MDO5969675.1"/>
    </source>
</evidence>
<dbReference type="Proteomes" id="UP001176883">
    <property type="component" value="Unassembled WGS sequence"/>
</dbReference>
<sequence length="77" mass="9134">MKKYNDEELVDKLMQGIFWQGQTKRELKDSLGNPSEIDEKVLKTKIKETWKYQKIGNNRYALKIFVENGVVIGWDKK</sequence>
<accession>A0ABT8W995</accession>
<protein>
    <recommendedName>
        <fullName evidence="3">DUF2845 domain-containing protein</fullName>
    </recommendedName>
</protein>
<evidence type="ECO:0000313" key="2">
    <source>
        <dbReference type="Proteomes" id="UP001176883"/>
    </source>
</evidence>
<keyword evidence="2" id="KW-1185">Reference proteome</keyword>
<organism evidence="1 2">
    <name type="scientific">Flavivirga aquimarina</name>
    <dbReference type="NCBI Taxonomy" id="2027862"/>
    <lineage>
        <taxon>Bacteria</taxon>
        <taxon>Pseudomonadati</taxon>
        <taxon>Bacteroidota</taxon>
        <taxon>Flavobacteriia</taxon>
        <taxon>Flavobacteriales</taxon>
        <taxon>Flavobacteriaceae</taxon>
        <taxon>Flavivirga</taxon>
    </lineage>
</organism>
<reference evidence="1" key="1">
    <citation type="submission" date="2023-07" db="EMBL/GenBank/DDBJ databases">
        <title>Two novel species in the genus Flavivirga.</title>
        <authorList>
            <person name="Kwon K."/>
        </authorList>
    </citation>
    <scope>NUCLEOTIDE SEQUENCE</scope>
    <source>
        <strain evidence="1">KCTC 52353</strain>
    </source>
</reference>
<gene>
    <name evidence="1" type="ORF">Q4Q35_07635</name>
</gene>
<name>A0ABT8W995_9FLAO</name>
<comment type="caution">
    <text evidence="1">The sequence shown here is derived from an EMBL/GenBank/DDBJ whole genome shotgun (WGS) entry which is preliminary data.</text>
</comment>
<evidence type="ECO:0008006" key="3">
    <source>
        <dbReference type="Google" id="ProtNLM"/>
    </source>
</evidence>
<dbReference type="EMBL" id="JAUOEK010000084">
    <property type="protein sequence ID" value="MDO5969675.1"/>
    <property type="molecule type" value="Genomic_DNA"/>
</dbReference>